<keyword evidence="2" id="KW-1003">Cell membrane</keyword>
<dbReference type="Proteomes" id="UP001107558">
    <property type="component" value="Chromosome 1"/>
</dbReference>
<evidence type="ECO:0000256" key="7">
    <source>
        <dbReference type="ARBA" id="ARBA00023136"/>
    </source>
</evidence>
<keyword evidence="4 10" id="KW-0812">Transmembrane</keyword>
<evidence type="ECO:0000256" key="5">
    <source>
        <dbReference type="ARBA" id="ARBA00022725"/>
    </source>
</evidence>
<evidence type="ECO:0000256" key="10">
    <source>
        <dbReference type="SAM" id="Phobius"/>
    </source>
</evidence>
<name>A0A9J6CP61_POLVA</name>
<dbReference type="GO" id="GO:0004984">
    <property type="term" value="F:olfactory receptor activity"/>
    <property type="evidence" value="ECO:0007669"/>
    <property type="project" value="InterPro"/>
</dbReference>
<evidence type="ECO:0008006" key="13">
    <source>
        <dbReference type="Google" id="ProtNLM"/>
    </source>
</evidence>
<evidence type="ECO:0000256" key="1">
    <source>
        <dbReference type="ARBA" id="ARBA00004651"/>
    </source>
</evidence>
<dbReference type="OrthoDB" id="6617147at2759"/>
<keyword evidence="9" id="KW-0807">Transducer</keyword>
<dbReference type="InterPro" id="IPR004117">
    <property type="entry name" value="7tm6_olfct_rcpt"/>
</dbReference>
<dbReference type="GO" id="GO:0007165">
    <property type="term" value="P:signal transduction"/>
    <property type="evidence" value="ECO:0007669"/>
    <property type="project" value="UniProtKB-KW"/>
</dbReference>
<evidence type="ECO:0000313" key="11">
    <source>
        <dbReference type="EMBL" id="KAG5684082.1"/>
    </source>
</evidence>
<gene>
    <name evidence="11" type="ORF">PVAND_013331</name>
</gene>
<feature type="transmembrane region" description="Helical" evidence="10">
    <location>
        <begin position="45"/>
        <end position="67"/>
    </location>
</feature>
<keyword evidence="6 10" id="KW-1133">Transmembrane helix</keyword>
<protein>
    <recommendedName>
        <fullName evidence="13">Odorant receptor</fullName>
    </recommendedName>
</protein>
<proteinExistence type="predicted"/>
<feature type="transmembrane region" description="Helical" evidence="10">
    <location>
        <begin position="129"/>
        <end position="148"/>
    </location>
</feature>
<organism evidence="11 12">
    <name type="scientific">Polypedilum vanderplanki</name>
    <name type="common">Sleeping chironomid midge</name>
    <dbReference type="NCBI Taxonomy" id="319348"/>
    <lineage>
        <taxon>Eukaryota</taxon>
        <taxon>Metazoa</taxon>
        <taxon>Ecdysozoa</taxon>
        <taxon>Arthropoda</taxon>
        <taxon>Hexapoda</taxon>
        <taxon>Insecta</taxon>
        <taxon>Pterygota</taxon>
        <taxon>Neoptera</taxon>
        <taxon>Endopterygota</taxon>
        <taxon>Diptera</taxon>
        <taxon>Nematocera</taxon>
        <taxon>Chironomoidea</taxon>
        <taxon>Chironomidae</taxon>
        <taxon>Chironominae</taxon>
        <taxon>Polypedilum</taxon>
        <taxon>Polypedilum</taxon>
    </lineage>
</organism>
<evidence type="ECO:0000256" key="3">
    <source>
        <dbReference type="ARBA" id="ARBA00022606"/>
    </source>
</evidence>
<comment type="caution">
    <text evidence="11">The sequence shown here is derived from an EMBL/GenBank/DDBJ whole genome shotgun (WGS) entry which is preliminary data.</text>
</comment>
<keyword evidence="3" id="KW-0716">Sensory transduction</keyword>
<evidence type="ECO:0000256" key="2">
    <source>
        <dbReference type="ARBA" id="ARBA00022475"/>
    </source>
</evidence>
<evidence type="ECO:0000256" key="9">
    <source>
        <dbReference type="ARBA" id="ARBA00023224"/>
    </source>
</evidence>
<evidence type="ECO:0000256" key="8">
    <source>
        <dbReference type="ARBA" id="ARBA00023170"/>
    </source>
</evidence>
<keyword evidence="8" id="KW-0675">Receptor</keyword>
<evidence type="ECO:0000256" key="4">
    <source>
        <dbReference type="ARBA" id="ARBA00022692"/>
    </source>
</evidence>
<keyword evidence="7 10" id="KW-0472">Membrane</keyword>
<comment type="subcellular location">
    <subcellularLocation>
        <location evidence="1">Cell membrane</location>
        <topology evidence="1">Multi-pass membrane protein</topology>
    </subcellularLocation>
</comment>
<dbReference type="GO" id="GO:0005549">
    <property type="term" value="F:odorant binding"/>
    <property type="evidence" value="ECO:0007669"/>
    <property type="project" value="InterPro"/>
</dbReference>
<feature type="transmembrane region" description="Helical" evidence="10">
    <location>
        <begin position="168"/>
        <end position="186"/>
    </location>
</feature>
<dbReference type="AlphaFoldDB" id="A0A9J6CP61"/>
<keyword evidence="12" id="KW-1185">Reference proteome</keyword>
<dbReference type="EMBL" id="JADBJN010000001">
    <property type="protein sequence ID" value="KAG5684082.1"/>
    <property type="molecule type" value="Genomic_DNA"/>
</dbReference>
<dbReference type="PANTHER" id="PTHR21137:SF35">
    <property type="entry name" value="ODORANT RECEPTOR 19A-RELATED"/>
    <property type="match status" value="1"/>
</dbReference>
<evidence type="ECO:0000313" key="12">
    <source>
        <dbReference type="Proteomes" id="UP001107558"/>
    </source>
</evidence>
<keyword evidence="5" id="KW-0552">Olfaction</keyword>
<evidence type="ECO:0000256" key="6">
    <source>
        <dbReference type="ARBA" id="ARBA00022989"/>
    </source>
</evidence>
<dbReference type="GO" id="GO:0005886">
    <property type="term" value="C:plasma membrane"/>
    <property type="evidence" value="ECO:0007669"/>
    <property type="project" value="UniProtKB-SubCell"/>
</dbReference>
<dbReference type="PANTHER" id="PTHR21137">
    <property type="entry name" value="ODORANT RECEPTOR"/>
    <property type="match status" value="1"/>
</dbReference>
<sequence>MVLVIIFPLYTAPIVQNIVAIINGAEKWERTFAIDFYILFSIEPWFYYVVFYLWTGFYMVYSLILLFSSEIHFYTMSLLVSIEFENLADEFGRFDYKYQDKEDFKKLIDQHNELLDIVDELNSLYRVPIFIKFLDSTVLICFSMLQFFSPDVLIVSTKIADIMNIIKFALYLNGSIMQIFLLCFYGQKITSANEKISENLMNGNWYEAADRKMVKDLHLVLLRSQRPVELQAYVFFGINMETFTYVISTAHSYFSCLNSIR</sequence>
<accession>A0A9J6CP61</accession>
<dbReference type="Pfam" id="PF02949">
    <property type="entry name" value="7tm_6"/>
    <property type="match status" value="1"/>
</dbReference>
<reference evidence="11" key="1">
    <citation type="submission" date="2021-03" db="EMBL/GenBank/DDBJ databases">
        <title>Chromosome level genome of the anhydrobiotic midge Polypedilum vanderplanki.</title>
        <authorList>
            <person name="Yoshida Y."/>
            <person name="Kikawada T."/>
            <person name="Gusev O."/>
        </authorList>
    </citation>
    <scope>NUCLEOTIDE SEQUENCE</scope>
    <source>
        <strain evidence="11">NIAS01</strain>
        <tissue evidence="11">Whole body or cell culture</tissue>
    </source>
</reference>